<keyword evidence="2" id="KW-1185">Reference proteome</keyword>
<protein>
    <submittedName>
        <fullName evidence="1">Uncharacterized protein</fullName>
    </submittedName>
</protein>
<comment type="caution">
    <text evidence="1">The sequence shown here is derived from an EMBL/GenBank/DDBJ whole genome shotgun (WGS) entry which is preliminary data.</text>
</comment>
<dbReference type="AlphaFoldDB" id="A0A940YXJ1"/>
<accession>A0A940YXJ1</accession>
<evidence type="ECO:0000313" key="2">
    <source>
        <dbReference type="Proteomes" id="UP000678374"/>
    </source>
</evidence>
<dbReference type="EMBL" id="JAGQDE010000021">
    <property type="protein sequence ID" value="MBQ0961015.1"/>
    <property type="molecule type" value="Genomic_DNA"/>
</dbReference>
<name>A0A940YXJ1_9BURK</name>
<organism evidence="1 2">
    <name type="scientific">Ideonella aquatica</name>
    <dbReference type="NCBI Taxonomy" id="2824119"/>
    <lineage>
        <taxon>Bacteria</taxon>
        <taxon>Pseudomonadati</taxon>
        <taxon>Pseudomonadota</taxon>
        <taxon>Betaproteobacteria</taxon>
        <taxon>Burkholderiales</taxon>
        <taxon>Sphaerotilaceae</taxon>
        <taxon>Ideonella</taxon>
    </lineage>
</organism>
<reference evidence="1" key="1">
    <citation type="submission" date="2021-04" db="EMBL/GenBank/DDBJ databases">
        <title>The genome sequence of Ideonella sp. 4Y11.</title>
        <authorList>
            <person name="Liu Y."/>
        </authorList>
    </citation>
    <scope>NUCLEOTIDE SEQUENCE</scope>
    <source>
        <strain evidence="1">4Y11</strain>
    </source>
</reference>
<gene>
    <name evidence="1" type="ORF">KAK06_18815</name>
</gene>
<evidence type="ECO:0000313" key="1">
    <source>
        <dbReference type="EMBL" id="MBQ0961015.1"/>
    </source>
</evidence>
<proteinExistence type="predicted"/>
<dbReference type="Proteomes" id="UP000678374">
    <property type="component" value="Unassembled WGS sequence"/>
</dbReference>
<sequence>MAPPPRADLQQPACPLFDLGQLYATRGLIAHLEANPGTAVQALVRRHVAGDYGELSASDRQANVDAIASGERILSAYTVAGERVYLITEDTDGQGPGRITTALLAVEY</sequence>